<name>A0A4R1PJZ1_9GAMM</name>
<accession>A0A4R1PJZ1</accession>
<sequence>MSQFKPYPAYKDSGVEWLGEVPEHWVLAPIKHLALLNPRKSEFYGDPEQLCSFVPMEKLKTGCVLLDEERPINVVIGGYTYFEDGDVLQAKVTPCFENKNVAIAKGLTNGIGFGSTEISVLRPYDSIISGFLYYRVQEDSYMSVCTSSMIGAGGLKRVPADVINNFKVAAPALPEQTQIARFLDHETARIDALIEEQQRLIELLKEKRQAVISHAVTKGLDPSVPMKDSGVEWLGEVPAHWDVVRLKNISRIVDCKNRTPEYVDDGDYLVVRTSNIKKQQLSLESALYTDRNNFEIWTERGVPPPGSIFFTREAPSGEVCIVPDDVPLCMGQRMMNIIPSDSSMTPFIFDFLTSDCLTKYIESEASGSTVVHLRVEQVYNIPLVVPPESERDSIDKLVGELKRQYETLIKQSEVSTALLYERRSALISAAVTGKIDLRGWQPPANTPAPLREQETA</sequence>
<comment type="caution">
    <text evidence="5">The sequence shown here is derived from an EMBL/GenBank/DDBJ whole genome shotgun (WGS) entry which is preliminary data.</text>
</comment>
<keyword evidence="2" id="KW-0680">Restriction system</keyword>
<dbReference type="InterPro" id="IPR000055">
    <property type="entry name" value="Restrct_endonuc_typeI_TRD"/>
</dbReference>
<dbReference type="InterPro" id="IPR044946">
    <property type="entry name" value="Restrct_endonuc_typeI_TRD_sf"/>
</dbReference>
<dbReference type="GO" id="GO:0009307">
    <property type="term" value="P:DNA restriction-modification system"/>
    <property type="evidence" value="ECO:0007669"/>
    <property type="project" value="UniProtKB-KW"/>
</dbReference>
<comment type="similarity">
    <text evidence="1">Belongs to the type-I restriction system S methylase family.</text>
</comment>
<dbReference type="Gene3D" id="3.90.220.20">
    <property type="entry name" value="DNA methylase specificity domains"/>
    <property type="match status" value="2"/>
</dbReference>
<feature type="domain" description="Type I restriction modification DNA specificity" evidence="4">
    <location>
        <begin position="239"/>
        <end position="390"/>
    </location>
</feature>
<gene>
    <name evidence="5" type="ORF">EV691_12631</name>
</gene>
<reference evidence="5 6" key="1">
    <citation type="submission" date="2019-03" db="EMBL/GenBank/DDBJ databases">
        <title>Genomic Encyclopedia of Type Strains, Phase IV (KMG-IV): sequencing the most valuable type-strain genomes for metagenomic binning, comparative biology and taxonomic classification.</title>
        <authorList>
            <person name="Goeker M."/>
        </authorList>
    </citation>
    <scope>NUCLEOTIDE SEQUENCE [LARGE SCALE GENOMIC DNA]</scope>
    <source>
        <strain evidence="5 6">DSM 2286</strain>
    </source>
</reference>
<dbReference type="Gene3D" id="1.10.287.1120">
    <property type="entry name" value="Bipartite methylase S protein"/>
    <property type="match status" value="1"/>
</dbReference>
<dbReference type="CDD" id="cd17260">
    <property type="entry name" value="RMtype1_S_EcoEI-TRD1-CR1_like"/>
    <property type="match status" value="1"/>
</dbReference>
<evidence type="ECO:0000256" key="3">
    <source>
        <dbReference type="ARBA" id="ARBA00023125"/>
    </source>
</evidence>
<feature type="domain" description="Type I restriction modification DNA specificity" evidence="4">
    <location>
        <begin position="113"/>
        <end position="199"/>
    </location>
</feature>
<dbReference type="PANTHER" id="PTHR30408">
    <property type="entry name" value="TYPE-1 RESTRICTION ENZYME ECOKI SPECIFICITY PROTEIN"/>
    <property type="match status" value="1"/>
</dbReference>
<proteinExistence type="inferred from homology"/>
<organism evidence="5 6">
    <name type="scientific">Azotobacter chroococcum</name>
    <dbReference type="NCBI Taxonomy" id="353"/>
    <lineage>
        <taxon>Bacteria</taxon>
        <taxon>Pseudomonadati</taxon>
        <taxon>Pseudomonadota</taxon>
        <taxon>Gammaproteobacteria</taxon>
        <taxon>Pseudomonadales</taxon>
        <taxon>Pseudomonadaceae</taxon>
        <taxon>Azotobacter</taxon>
    </lineage>
</organism>
<evidence type="ECO:0000313" key="5">
    <source>
        <dbReference type="EMBL" id="TCL27439.1"/>
    </source>
</evidence>
<dbReference type="Proteomes" id="UP000295169">
    <property type="component" value="Unassembled WGS sequence"/>
</dbReference>
<evidence type="ECO:0000256" key="2">
    <source>
        <dbReference type="ARBA" id="ARBA00022747"/>
    </source>
</evidence>
<evidence type="ECO:0000313" key="6">
    <source>
        <dbReference type="Proteomes" id="UP000295169"/>
    </source>
</evidence>
<dbReference type="GO" id="GO:0003677">
    <property type="term" value="F:DNA binding"/>
    <property type="evidence" value="ECO:0007669"/>
    <property type="project" value="UniProtKB-KW"/>
</dbReference>
<dbReference type="SUPFAM" id="SSF116734">
    <property type="entry name" value="DNA methylase specificity domain"/>
    <property type="match status" value="2"/>
</dbReference>
<dbReference type="RefSeq" id="WP_131298673.1">
    <property type="nucleotide sequence ID" value="NZ_JBHLST010000033.1"/>
</dbReference>
<dbReference type="InterPro" id="IPR052021">
    <property type="entry name" value="Type-I_RS_S_subunit"/>
</dbReference>
<evidence type="ECO:0000259" key="4">
    <source>
        <dbReference type="Pfam" id="PF01420"/>
    </source>
</evidence>
<dbReference type="Pfam" id="PF01420">
    <property type="entry name" value="Methylase_S"/>
    <property type="match status" value="2"/>
</dbReference>
<evidence type="ECO:0000256" key="1">
    <source>
        <dbReference type="ARBA" id="ARBA00010923"/>
    </source>
</evidence>
<dbReference type="AlphaFoldDB" id="A0A4R1PJZ1"/>
<dbReference type="PANTHER" id="PTHR30408:SF12">
    <property type="entry name" value="TYPE I RESTRICTION ENZYME MJAVIII SPECIFICITY SUBUNIT"/>
    <property type="match status" value="1"/>
</dbReference>
<dbReference type="EMBL" id="SMMU01000026">
    <property type="protein sequence ID" value="TCL27439.1"/>
    <property type="molecule type" value="Genomic_DNA"/>
</dbReference>
<protein>
    <submittedName>
        <fullName evidence="5">Type I restriction enzyme S subunit</fullName>
    </submittedName>
</protein>
<keyword evidence="3" id="KW-0238">DNA-binding</keyword>